<dbReference type="AlphaFoldDB" id="A0A8I0EW94"/>
<evidence type="ECO:0000313" key="2">
    <source>
        <dbReference type="EMBL" id="MBC9226352.1"/>
    </source>
</evidence>
<sequence length="56" mass="6176">MWSLVRQCRRERARGATAVEYALLVSGIALVLVLATFALGDDLSIRLTQMASVVQR</sequence>
<keyword evidence="1" id="KW-0812">Transmembrane</keyword>
<keyword evidence="1" id="KW-1133">Transmembrane helix</keyword>
<accession>A0A8I0EW94</accession>
<dbReference type="Proteomes" id="UP000620591">
    <property type="component" value="Unassembled WGS sequence"/>
</dbReference>
<dbReference type="Pfam" id="PF04964">
    <property type="entry name" value="Flp_Fap"/>
    <property type="match status" value="1"/>
</dbReference>
<evidence type="ECO:0000313" key="3">
    <source>
        <dbReference type="Proteomes" id="UP000620591"/>
    </source>
</evidence>
<reference evidence="2" key="1">
    <citation type="submission" date="2020-09" db="EMBL/GenBank/DDBJ databases">
        <title>Novel species in genus Aeromicrobium.</title>
        <authorList>
            <person name="Zhang G."/>
        </authorList>
    </citation>
    <scope>NUCLEOTIDE SEQUENCE</scope>
    <source>
        <strain evidence="2">Zg-636</strain>
    </source>
</reference>
<dbReference type="RefSeq" id="WP_187769550.1">
    <property type="nucleotide sequence ID" value="NZ_JACTVM010000002.1"/>
</dbReference>
<comment type="caution">
    <text evidence="2">The sequence shown here is derived from an EMBL/GenBank/DDBJ whole genome shotgun (WGS) entry which is preliminary data.</text>
</comment>
<name>A0A8I0EW94_9ACTN</name>
<dbReference type="InterPro" id="IPR007047">
    <property type="entry name" value="Flp_Fap"/>
</dbReference>
<feature type="transmembrane region" description="Helical" evidence="1">
    <location>
        <begin position="21"/>
        <end position="40"/>
    </location>
</feature>
<evidence type="ECO:0000256" key="1">
    <source>
        <dbReference type="SAM" id="Phobius"/>
    </source>
</evidence>
<organism evidence="2 3">
    <name type="scientific">Aeromicrobium senzhongii</name>
    <dbReference type="NCBI Taxonomy" id="2663859"/>
    <lineage>
        <taxon>Bacteria</taxon>
        <taxon>Bacillati</taxon>
        <taxon>Actinomycetota</taxon>
        <taxon>Actinomycetes</taxon>
        <taxon>Propionibacteriales</taxon>
        <taxon>Nocardioidaceae</taxon>
        <taxon>Aeromicrobium</taxon>
    </lineage>
</organism>
<protein>
    <submittedName>
        <fullName evidence="2">Flp family type IVb pilin</fullName>
    </submittedName>
</protein>
<proteinExistence type="predicted"/>
<keyword evidence="1" id="KW-0472">Membrane</keyword>
<gene>
    <name evidence="2" type="ORF">IBG24_08495</name>
</gene>
<dbReference type="EMBL" id="JACTVM010000002">
    <property type="protein sequence ID" value="MBC9226352.1"/>
    <property type="molecule type" value="Genomic_DNA"/>
</dbReference>